<gene>
    <name evidence="1" type="ORF">SAMN06265370_1147</name>
</gene>
<proteinExistence type="predicted"/>
<sequence>MTSGDVDCARCGESWTSKPSSIYLFRIDLPSGSVLKLGYSSNPRKRLRHQLGIAHGTPTRILRTIPILTGHQAVCAEKSTHAWMRRYHPDLIVPKSDYGAAINTRTEIYRLLSAPILHGLLDRIERGLPPISL</sequence>
<reference evidence="1 2" key="1">
    <citation type="submission" date="2017-06" db="EMBL/GenBank/DDBJ databases">
        <authorList>
            <person name="Kim H.J."/>
            <person name="Triplett B.A."/>
        </authorList>
    </citation>
    <scope>NUCLEOTIDE SEQUENCE [LARGE SCALE GENOMIC DNA]</scope>
    <source>
        <strain evidence="1 2">DSM 29052</strain>
    </source>
</reference>
<protein>
    <recommendedName>
        <fullName evidence="3">Meiotically up-regulated gene 113</fullName>
    </recommendedName>
</protein>
<dbReference type="Proteomes" id="UP000198417">
    <property type="component" value="Unassembled WGS sequence"/>
</dbReference>
<dbReference type="AlphaFoldDB" id="A0A238Y102"/>
<name>A0A238Y102_9RHOB</name>
<accession>A0A238Y102</accession>
<dbReference type="EMBL" id="FZNN01000014">
    <property type="protein sequence ID" value="SNR64498.1"/>
    <property type="molecule type" value="Genomic_DNA"/>
</dbReference>
<evidence type="ECO:0000313" key="1">
    <source>
        <dbReference type="EMBL" id="SNR64498.1"/>
    </source>
</evidence>
<organism evidence="1 2">
    <name type="scientific">Puniceibacterium sediminis</name>
    <dbReference type="NCBI Taxonomy" id="1608407"/>
    <lineage>
        <taxon>Bacteria</taxon>
        <taxon>Pseudomonadati</taxon>
        <taxon>Pseudomonadota</taxon>
        <taxon>Alphaproteobacteria</taxon>
        <taxon>Rhodobacterales</taxon>
        <taxon>Paracoccaceae</taxon>
        <taxon>Puniceibacterium</taxon>
    </lineage>
</organism>
<evidence type="ECO:0000313" key="2">
    <source>
        <dbReference type="Proteomes" id="UP000198417"/>
    </source>
</evidence>
<keyword evidence="2" id="KW-1185">Reference proteome</keyword>
<evidence type="ECO:0008006" key="3">
    <source>
        <dbReference type="Google" id="ProtNLM"/>
    </source>
</evidence>